<evidence type="ECO:0000313" key="3">
    <source>
        <dbReference type="Proteomes" id="UP000479710"/>
    </source>
</evidence>
<sequence length="66" mass="7086">MTPVEEFAWPYHSSLSGHRLLLWQLGLLPPPVAPTITPQAASPSQPPPSCQSISMVESGDEAPRGH</sequence>
<protein>
    <submittedName>
        <fullName evidence="2">Uncharacterized protein</fullName>
    </submittedName>
</protein>
<dbReference type="AlphaFoldDB" id="A0A6G1D9B6"/>
<dbReference type="EMBL" id="SPHZ02000007">
    <property type="protein sequence ID" value="KAF0909017.1"/>
    <property type="molecule type" value="Genomic_DNA"/>
</dbReference>
<accession>A0A6G1D9B6</accession>
<comment type="caution">
    <text evidence="2">The sequence shown here is derived from an EMBL/GenBank/DDBJ whole genome shotgun (WGS) entry which is preliminary data.</text>
</comment>
<organism evidence="2 3">
    <name type="scientific">Oryza meyeriana var. granulata</name>
    <dbReference type="NCBI Taxonomy" id="110450"/>
    <lineage>
        <taxon>Eukaryota</taxon>
        <taxon>Viridiplantae</taxon>
        <taxon>Streptophyta</taxon>
        <taxon>Embryophyta</taxon>
        <taxon>Tracheophyta</taxon>
        <taxon>Spermatophyta</taxon>
        <taxon>Magnoliopsida</taxon>
        <taxon>Liliopsida</taxon>
        <taxon>Poales</taxon>
        <taxon>Poaceae</taxon>
        <taxon>BOP clade</taxon>
        <taxon>Oryzoideae</taxon>
        <taxon>Oryzeae</taxon>
        <taxon>Oryzinae</taxon>
        <taxon>Oryza</taxon>
        <taxon>Oryza meyeriana</taxon>
    </lineage>
</organism>
<gene>
    <name evidence="2" type="ORF">E2562_030556</name>
</gene>
<dbReference type="Proteomes" id="UP000479710">
    <property type="component" value="Unassembled WGS sequence"/>
</dbReference>
<proteinExistence type="predicted"/>
<keyword evidence="3" id="KW-1185">Reference proteome</keyword>
<name>A0A6G1D9B6_9ORYZ</name>
<evidence type="ECO:0000313" key="2">
    <source>
        <dbReference type="EMBL" id="KAF0909017.1"/>
    </source>
</evidence>
<evidence type="ECO:0000256" key="1">
    <source>
        <dbReference type="SAM" id="MobiDB-lite"/>
    </source>
</evidence>
<reference evidence="2 3" key="1">
    <citation type="submission" date="2019-11" db="EMBL/GenBank/DDBJ databases">
        <title>Whole genome sequence of Oryza granulata.</title>
        <authorList>
            <person name="Li W."/>
        </authorList>
    </citation>
    <scope>NUCLEOTIDE SEQUENCE [LARGE SCALE GENOMIC DNA]</scope>
    <source>
        <strain evidence="3">cv. Menghai</strain>
        <tissue evidence="2">Leaf</tissue>
    </source>
</reference>
<feature type="region of interest" description="Disordered" evidence="1">
    <location>
        <begin position="33"/>
        <end position="66"/>
    </location>
</feature>